<protein>
    <recommendedName>
        <fullName evidence="5">DUF3619 family protein</fullName>
    </recommendedName>
</protein>
<evidence type="ECO:0000313" key="4">
    <source>
        <dbReference type="Proteomes" id="UP000199420"/>
    </source>
</evidence>
<evidence type="ECO:0000256" key="2">
    <source>
        <dbReference type="SAM" id="Phobius"/>
    </source>
</evidence>
<keyword evidence="2" id="KW-0472">Membrane</keyword>
<dbReference type="RefSeq" id="WP_245747255.1">
    <property type="nucleotide sequence ID" value="NZ_FNYC01000004.1"/>
</dbReference>
<accession>A0A1H6WBQ1</accession>
<evidence type="ECO:0000256" key="1">
    <source>
        <dbReference type="SAM" id="MobiDB-lite"/>
    </source>
</evidence>
<keyword evidence="4" id="KW-1185">Reference proteome</keyword>
<feature type="region of interest" description="Disordered" evidence="1">
    <location>
        <begin position="1"/>
        <end position="25"/>
    </location>
</feature>
<name>A0A1H6WBQ1_9GAMM</name>
<dbReference type="AlphaFoldDB" id="A0A1H6WBQ1"/>
<organism evidence="3 4">
    <name type="scientific">Frateuria terrea</name>
    <dbReference type="NCBI Taxonomy" id="529704"/>
    <lineage>
        <taxon>Bacteria</taxon>
        <taxon>Pseudomonadati</taxon>
        <taxon>Pseudomonadota</taxon>
        <taxon>Gammaproteobacteria</taxon>
        <taxon>Lysobacterales</taxon>
        <taxon>Rhodanobacteraceae</taxon>
        <taxon>Frateuria</taxon>
    </lineage>
</organism>
<feature type="region of interest" description="Disordered" evidence="1">
    <location>
        <begin position="99"/>
        <end position="125"/>
    </location>
</feature>
<feature type="transmembrane region" description="Helical" evidence="2">
    <location>
        <begin position="73"/>
        <end position="91"/>
    </location>
</feature>
<dbReference type="EMBL" id="FNYC01000004">
    <property type="protein sequence ID" value="SEJ09735.1"/>
    <property type="molecule type" value="Genomic_DNA"/>
</dbReference>
<gene>
    <name evidence="3" type="ORF">SAMN04487997_2505</name>
</gene>
<dbReference type="STRING" id="529704.SAMN02927913_3148"/>
<dbReference type="Proteomes" id="UP000199420">
    <property type="component" value="Unassembled WGS sequence"/>
</dbReference>
<sequence>MTPDPGKPDLDHRNSHQRDLNLHDPETLVRRARTLYQEASRQLDPATAGRLRAARRQALEAMHPASPRLASRLLLPAGAFAVLALATLMIWQPLRHADQASPHAASAVPATDADSDLPPDADSADPQLYQNLDFYGWLAANDRTKAQH</sequence>
<proteinExistence type="predicted"/>
<feature type="compositionally biased region" description="Acidic residues" evidence="1">
    <location>
        <begin position="113"/>
        <end position="123"/>
    </location>
</feature>
<evidence type="ECO:0008006" key="5">
    <source>
        <dbReference type="Google" id="ProtNLM"/>
    </source>
</evidence>
<evidence type="ECO:0000313" key="3">
    <source>
        <dbReference type="EMBL" id="SEJ09735.1"/>
    </source>
</evidence>
<keyword evidence="2" id="KW-0812">Transmembrane</keyword>
<reference evidence="3 4" key="1">
    <citation type="submission" date="2016-10" db="EMBL/GenBank/DDBJ databases">
        <authorList>
            <person name="de Groot N.N."/>
        </authorList>
    </citation>
    <scope>NUCLEOTIDE SEQUENCE [LARGE SCALE GENOMIC DNA]</scope>
    <source>
        <strain evidence="3 4">DSM 26515</strain>
    </source>
</reference>
<keyword evidence="2" id="KW-1133">Transmembrane helix</keyword>